<sequence>MNALVLHNHFNNNGGAEKVAASVLALLKRMGFKVTLMSHDKVDWRRVSSAFGCRVEEIKPEKEIQVGLLPDGAYKRLLESVYTVVSRKNYDLIISTYAEADRGLADINYIHYPHLYGLKEEREKVYRSSLWKLYHMPYQILHQTLDSLTLPKSTLIVNSTYTQKLAQRYIGFKPLVIHPPVDSVKISSITRAWNKGGLKRDNIVTTIGRIAPGKYLDAIPFIAAKTRSVKKFIIIGSTQHMFPDYLSHLHKTIHQLGLKDKIVILTDLPFEKKIKLMAMSRVYLHVMPNEHFGIAVVEAMAAGLVPVVHRSGGPWIDILQRRHEYGLSYSTLEDAAYAIDEILMAEEWFIDELSARAREAAIRFDEHIFNRKMRKLIELRLEDKYNN</sequence>
<accession>A0A832ZVT1</accession>
<name>A0A832ZVT1_CALS0</name>
<dbReference type="AlphaFoldDB" id="A0A832ZVT1"/>
<keyword evidence="2" id="KW-0808">Transferase</keyword>
<dbReference type="Pfam" id="PF00534">
    <property type="entry name" value="Glycos_transf_1"/>
    <property type="match status" value="1"/>
</dbReference>
<gene>
    <name evidence="2" type="ORF">EYH45_01610</name>
</gene>
<organism evidence="2 3">
    <name type="scientific">Caldiarchaeum subterraneum</name>
    <dbReference type="NCBI Taxonomy" id="311458"/>
    <lineage>
        <taxon>Archaea</taxon>
        <taxon>Nitrososphaerota</taxon>
        <taxon>Candidatus Caldarchaeales</taxon>
        <taxon>Candidatus Caldarchaeaceae</taxon>
        <taxon>Candidatus Caldarchaeum</taxon>
    </lineage>
</organism>
<proteinExistence type="predicted"/>
<comment type="caution">
    <text evidence="2">The sequence shown here is derived from an EMBL/GenBank/DDBJ whole genome shotgun (WGS) entry which is preliminary data.</text>
</comment>
<dbReference type="GO" id="GO:0016020">
    <property type="term" value="C:membrane"/>
    <property type="evidence" value="ECO:0007669"/>
    <property type="project" value="TreeGrafter"/>
</dbReference>
<evidence type="ECO:0000259" key="1">
    <source>
        <dbReference type="Pfam" id="PF00534"/>
    </source>
</evidence>
<evidence type="ECO:0000313" key="2">
    <source>
        <dbReference type="EMBL" id="HIQ29242.1"/>
    </source>
</evidence>
<dbReference type="GO" id="GO:0006487">
    <property type="term" value="P:protein N-linked glycosylation"/>
    <property type="evidence" value="ECO:0007669"/>
    <property type="project" value="TreeGrafter"/>
</dbReference>
<dbReference type="GO" id="GO:0004377">
    <property type="term" value="F:GDP-Man:Man(3)GlcNAc(2)-PP-Dol alpha-1,2-mannosyltransferase activity"/>
    <property type="evidence" value="ECO:0007669"/>
    <property type="project" value="InterPro"/>
</dbReference>
<feature type="domain" description="Glycosyl transferase family 1" evidence="1">
    <location>
        <begin position="199"/>
        <end position="346"/>
    </location>
</feature>
<dbReference type="EMBL" id="DQVM01000029">
    <property type="protein sequence ID" value="HIQ29242.1"/>
    <property type="molecule type" value="Genomic_DNA"/>
</dbReference>
<evidence type="ECO:0000313" key="3">
    <source>
        <dbReference type="Proteomes" id="UP000608579"/>
    </source>
</evidence>
<dbReference type="Gene3D" id="3.40.50.2000">
    <property type="entry name" value="Glycogen Phosphorylase B"/>
    <property type="match status" value="2"/>
</dbReference>
<dbReference type="InterPro" id="IPR038013">
    <property type="entry name" value="ALG11"/>
</dbReference>
<dbReference type="InterPro" id="IPR001296">
    <property type="entry name" value="Glyco_trans_1"/>
</dbReference>
<dbReference type="PANTHER" id="PTHR45919">
    <property type="entry name" value="GDP-MAN:MAN(3)GLCNAC(2)-PP-DOL ALPHA-1,2-MANNOSYLTRANSFERASE"/>
    <property type="match status" value="1"/>
</dbReference>
<dbReference type="Proteomes" id="UP000608579">
    <property type="component" value="Unassembled WGS sequence"/>
</dbReference>
<dbReference type="PANTHER" id="PTHR45919:SF1">
    <property type="entry name" value="GDP-MAN:MAN(3)GLCNAC(2)-PP-DOL ALPHA-1,2-MANNOSYLTRANSFERASE"/>
    <property type="match status" value="1"/>
</dbReference>
<reference evidence="2" key="1">
    <citation type="journal article" date="2020" name="ISME J.">
        <title>Gammaproteobacteria mediating utilization of methyl-, sulfur- and petroleum organic compounds in deep ocean hydrothermal plumes.</title>
        <authorList>
            <person name="Zhou Z."/>
            <person name="Liu Y."/>
            <person name="Pan J."/>
            <person name="Cron B.R."/>
            <person name="Toner B.M."/>
            <person name="Anantharaman K."/>
            <person name="Breier J.A."/>
            <person name="Dick G.J."/>
            <person name="Li M."/>
        </authorList>
    </citation>
    <scope>NUCLEOTIDE SEQUENCE</scope>
    <source>
        <strain evidence="2">SZUA-1515</strain>
    </source>
</reference>
<dbReference type="SUPFAM" id="SSF53756">
    <property type="entry name" value="UDP-Glycosyltransferase/glycogen phosphorylase"/>
    <property type="match status" value="1"/>
</dbReference>
<protein>
    <submittedName>
        <fullName evidence="2">Glycosyltransferase</fullName>
    </submittedName>
</protein>